<evidence type="ECO:0000256" key="1">
    <source>
        <dbReference type="SAM" id="Phobius"/>
    </source>
</evidence>
<keyword evidence="3" id="KW-1185">Reference proteome</keyword>
<comment type="caution">
    <text evidence="2">The sequence shown here is derived from an EMBL/GenBank/DDBJ whole genome shotgun (WGS) entry which is preliminary data.</text>
</comment>
<feature type="transmembrane region" description="Helical" evidence="1">
    <location>
        <begin position="155"/>
        <end position="172"/>
    </location>
</feature>
<evidence type="ECO:0000313" key="2">
    <source>
        <dbReference type="EMBL" id="GJM98386.1"/>
    </source>
</evidence>
<organism evidence="2 3">
    <name type="scientific">Eleusine coracana subsp. coracana</name>
    <dbReference type="NCBI Taxonomy" id="191504"/>
    <lineage>
        <taxon>Eukaryota</taxon>
        <taxon>Viridiplantae</taxon>
        <taxon>Streptophyta</taxon>
        <taxon>Embryophyta</taxon>
        <taxon>Tracheophyta</taxon>
        <taxon>Spermatophyta</taxon>
        <taxon>Magnoliopsida</taxon>
        <taxon>Liliopsida</taxon>
        <taxon>Poales</taxon>
        <taxon>Poaceae</taxon>
        <taxon>PACMAD clade</taxon>
        <taxon>Chloridoideae</taxon>
        <taxon>Cynodonteae</taxon>
        <taxon>Eleusininae</taxon>
        <taxon>Eleusine</taxon>
    </lineage>
</organism>
<dbReference type="AlphaFoldDB" id="A0AAV5CK27"/>
<sequence length="245" mass="27032">MAAIRCGRGAASFVAAQRTAAGRNGGGSGAVLALRRGETREPALSLCSPVPPPAPRVKEALVHNKPRNQALDALNAAVADMSRPLLRNLSDMLSLATAYDLKDYQVGMISGAVLLFVACYKLCKAAPSIFIDAAIGYMIYKLSIVSSELDRQRKSNSLITRLLFGVIMLMFAKEFEKKYELLDVFRVPLFLMYLGTFIFDVARMKKYGKRALIAFVNLLKMKGGILEIFRIVWYPGYVSPYDDGF</sequence>
<dbReference type="Proteomes" id="UP001054889">
    <property type="component" value="Unassembled WGS sequence"/>
</dbReference>
<reference evidence="2" key="2">
    <citation type="submission" date="2021-12" db="EMBL/GenBank/DDBJ databases">
        <title>Resequencing data analysis of finger millet.</title>
        <authorList>
            <person name="Hatakeyama M."/>
            <person name="Aluri S."/>
            <person name="Balachadran M.T."/>
            <person name="Sivarajan S.R."/>
            <person name="Poveda L."/>
            <person name="Shimizu-Inatsugi R."/>
            <person name="Schlapbach R."/>
            <person name="Sreeman S.M."/>
            <person name="Shimizu K.K."/>
        </authorList>
    </citation>
    <scope>NUCLEOTIDE SEQUENCE</scope>
</reference>
<protein>
    <submittedName>
        <fullName evidence="2">Uncharacterized protein</fullName>
    </submittedName>
</protein>
<accession>A0AAV5CK27</accession>
<proteinExistence type="predicted"/>
<keyword evidence="1" id="KW-1133">Transmembrane helix</keyword>
<keyword evidence="1" id="KW-0812">Transmembrane</keyword>
<dbReference type="EMBL" id="BQKI01000007">
    <property type="protein sequence ID" value="GJM98386.1"/>
    <property type="molecule type" value="Genomic_DNA"/>
</dbReference>
<gene>
    <name evidence="2" type="primary">ga15395</name>
    <name evidence="2" type="ORF">PR202_ga15395</name>
</gene>
<evidence type="ECO:0000313" key="3">
    <source>
        <dbReference type="Proteomes" id="UP001054889"/>
    </source>
</evidence>
<name>A0AAV5CK27_ELECO</name>
<reference evidence="2" key="1">
    <citation type="journal article" date="2018" name="DNA Res.">
        <title>Multiple hybrid de novo genome assembly of finger millet, an orphan allotetraploid crop.</title>
        <authorList>
            <person name="Hatakeyama M."/>
            <person name="Aluri S."/>
            <person name="Balachadran M.T."/>
            <person name="Sivarajan S.R."/>
            <person name="Patrignani A."/>
            <person name="Gruter S."/>
            <person name="Poveda L."/>
            <person name="Shimizu-Inatsugi R."/>
            <person name="Baeten J."/>
            <person name="Francoijs K.J."/>
            <person name="Nataraja K.N."/>
            <person name="Reddy Y.A.N."/>
            <person name="Phadnis S."/>
            <person name="Ravikumar R.L."/>
            <person name="Schlapbach R."/>
            <person name="Sreeman S.M."/>
            <person name="Shimizu K.K."/>
        </authorList>
    </citation>
    <scope>NUCLEOTIDE SEQUENCE</scope>
</reference>
<feature type="transmembrane region" description="Helical" evidence="1">
    <location>
        <begin position="184"/>
        <end position="202"/>
    </location>
</feature>
<keyword evidence="1" id="KW-0472">Membrane</keyword>